<evidence type="ECO:0000256" key="2">
    <source>
        <dbReference type="ARBA" id="ARBA00022448"/>
    </source>
</evidence>
<dbReference type="Proteomes" id="UP000077266">
    <property type="component" value="Unassembled WGS sequence"/>
</dbReference>
<dbReference type="Pfam" id="PF07690">
    <property type="entry name" value="MFS_1"/>
    <property type="match status" value="1"/>
</dbReference>
<evidence type="ECO:0000313" key="9">
    <source>
        <dbReference type="EMBL" id="KZV98383.1"/>
    </source>
</evidence>
<dbReference type="PANTHER" id="PTHR42718:SF9">
    <property type="entry name" value="MAJOR FACILITATOR SUPERFAMILY MULTIDRUG TRANSPORTER MFSC"/>
    <property type="match status" value="1"/>
</dbReference>
<accession>A0A165LVG8</accession>
<feature type="transmembrane region" description="Helical" evidence="7">
    <location>
        <begin position="452"/>
        <end position="471"/>
    </location>
</feature>
<proteinExistence type="predicted"/>
<dbReference type="PROSITE" id="PS50850">
    <property type="entry name" value="MFS"/>
    <property type="match status" value="1"/>
</dbReference>
<feature type="transmembrane region" description="Helical" evidence="7">
    <location>
        <begin position="175"/>
        <end position="198"/>
    </location>
</feature>
<feature type="transmembrane region" description="Helical" evidence="7">
    <location>
        <begin position="112"/>
        <end position="134"/>
    </location>
</feature>
<organism evidence="9 10">
    <name type="scientific">Exidia glandulosa HHB12029</name>
    <dbReference type="NCBI Taxonomy" id="1314781"/>
    <lineage>
        <taxon>Eukaryota</taxon>
        <taxon>Fungi</taxon>
        <taxon>Dikarya</taxon>
        <taxon>Basidiomycota</taxon>
        <taxon>Agaricomycotina</taxon>
        <taxon>Agaricomycetes</taxon>
        <taxon>Auriculariales</taxon>
        <taxon>Exidiaceae</taxon>
        <taxon>Exidia</taxon>
    </lineage>
</organism>
<dbReference type="InterPro" id="IPR011701">
    <property type="entry name" value="MFS"/>
</dbReference>
<dbReference type="Gene3D" id="1.20.1250.20">
    <property type="entry name" value="MFS general substrate transporter like domains"/>
    <property type="match status" value="2"/>
</dbReference>
<gene>
    <name evidence="9" type="ORF">EXIGLDRAFT_607018</name>
</gene>
<dbReference type="InParanoid" id="A0A165LVG8"/>
<feature type="transmembrane region" description="Helical" evidence="7">
    <location>
        <begin position="282"/>
        <end position="304"/>
    </location>
</feature>
<evidence type="ECO:0000256" key="3">
    <source>
        <dbReference type="ARBA" id="ARBA00022692"/>
    </source>
</evidence>
<dbReference type="InterPro" id="IPR020846">
    <property type="entry name" value="MFS_dom"/>
</dbReference>
<protein>
    <submittedName>
        <fullName evidence="9">MFS general substrate transporter</fullName>
    </submittedName>
</protein>
<dbReference type="AlphaFoldDB" id="A0A165LVG8"/>
<dbReference type="GO" id="GO:0016020">
    <property type="term" value="C:membrane"/>
    <property type="evidence" value="ECO:0007669"/>
    <property type="project" value="UniProtKB-SubCell"/>
</dbReference>
<sequence length="583" mass="62836">MEAGLSSDAVVQYGTVRKYTLLLLFCVSQFLDAFNVSALFSAIPVMTVQLDLSASESVWLVSAYQLTFAAFLLCSGRIADIYNPKYAFISGAFALGIFSLIAGFVHAKVGLFVLRAFAGVAAAMTIPSSLTLLVRLFPGEKEQARAIGVYGGSAALGNVLGLIIGAIFIEYASWPWLFWLAALIATPIAFVCIVLVPAQPPVTREENKIALLDLPGISILTSALILLIFGFTSSGTESWSSAMVLAPLIISVFGIAAFFVWEARIDPKKAAFPPRTWRYPNFAILFAIALSIFLWFTTIFLLKITMWQEVYGWSAINAAIHFLPVGVIAGPIMLFSGPYTERFQKKHIILFSQVLLLISSIILAFADAPGKYWSRDFPAFVVGAIGGSLLFVNANVAIFHNTPPEIAGTVGAIFNSALQLGSAVGAALITSIQLTVDKSSTTDSPYKGREAGFWFLVGVISVEAIAVALMYRVTLHRTESVESDAATVVSDEKDQEKEKKTDSETGDLDVTVELQSAPLSRCPTLAVEAPSSELKEVEEVVAPVSLVADSRDEISPSTPQFTHTLLLDATSEEGHVGQHDDNH</sequence>
<feature type="transmembrane region" description="Helical" evidence="7">
    <location>
        <begin position="146"/>
        <end position="169"/>
    </location>
</feature>
<evidence type="ECO:0000259" key="8">
    <source>
        <dbReference type="PROSITE" id="PS50850"/>
    </source>
</evidence>
<feature type="transmembrane region" description="Helical" evidence="7">
    <location>
        <begin position="377"/>
        <end position="398"/>
    </location>
</feature>
<feature type="transmembrane region" description="Helical" evidence="7">
    <location>
        <begin position="347"/>
        <end position="365"/>
    </location>
</feature>
<feature type="transmembrane region" description="Helical" evidence="7">
    <location>
        <begin position="310"/>
        <end position="335"/>
    </location>
</feature>
<feature type="domain" description="Major facilitator superfamily (MFS) profile" evidence="8">
    <location>
        <begin position="21"/>
        <end position="475"/>
    </location>
</feature>
<feature type="transmembrane region" description="Helical" evidence="7">
    <location>
        <begin position="86"/>
        <end position="106"/>
    </location>
</feature>
<dbReference type="EMBL" id="KV425919">
    <property type="protein sequence ID" value="KZV98383.1"/>
    <property type="molecule type" value="Genomic_DNA"/>
</dbReference>
<dbReference type="PANTHER" id="PTHR42718">
    <property type="entry name" value="MAJOR FACILITATOR SUPERFAMILY MULTIDRUG TRANSPORTER MFSC"/>
    <property type="match status" value="1"/>
</dbReference>
<reference evidence="9 10" key="1">
    <citation type="journal article" date="2016" name="Mol. Biol. Evol.">
        <title>Comparative Genomics of Early-Diverging Mushroom-Forming Fungi Provides Insights into the Origins of Lignocellulose Decay Capabilities.</title>
        <authorList>
            <person name="Nagy L.G."/>
            <person name="Riley R."/>
            <person name="Tritt A."/>
            <person name="Adam C."/>
            <person name="Daum C."/>
            <person name="Floudas D."/>
            <person name="Sun H."/>
            <person name="Yadav J.S."/>
            <person name="Pangilinan J."/>
            <person name="Larsson K.H."/>
            <person name="Matsuura K."/>
            <person name="Barry K."/>
            <person name="Labutti K."/>
            <person name="Kuo R."/>
            <person name="Ohm R.A."/>
            <person name="Bhattacharya S.S."/>
            <person name="Shirouzu T."/>
            <person name="Yoshinaga Y."/>
            <person name="Martin F.M."/>
            <person name="Grigoriev I.V."/>
            <person name="Hibbett D.S."/>
        </authorList>
    </citation>
    <scope>NUCLEOTIDE SEQUENCE [LARGE SCALE GENOMIC DNA]</scope>
    <source>
        <strain evidence="9 10">HHB12029</strain>
    </source>
</reference>
<dbReference type="GO" id="GO:0022857">
    <property type="term" value="F:transmembrane transporter activity"/>
    <property type="evidence" value="ECO:0007669"/>
    <property type="project" value="InterPro"/>
</dbReference>
<feature type="transmembrane region" description="Helical" evidence="7">
    <location>
        <begin position="410"/>
        <end position="432"/>
    </location>
</feature>
<keyword evidence="5 7" id="KW-0472">Membrane</keyword>
<feature type="transmembrane region" description="Helical" evidence="7">
    <location>
        <begin position="238"/>
        <end position="261"/>
    </location>
</feature>
<dbReference type="InterPro" id="IPR036259">
    <property type="entry name" value="MFS_trans_sf"/>
</dbReference>
<evidence type="ECO:0000256" key="7">
    <source>
        <dbReference type="SAM" id="Phobius"/>
    </source>
</evidence>
<keyword evidence="3 7" id="KW-0812">Transmembrane</keyword>
<dbReference type="SUPFAM" id="SSF103473">
    <property type="entry name" value="MFS general substrate transporter"/>
    <property type="match status" value="1"/>
</dbReference>
<keyword evidence="4 7" id="KW-1133">Transmembrane helix</keyword>
<evidence type="ECO:0000313" key="10">
    <source>
        <dbReference type="Proteomes" id="UP000077266"/>
    </source>
</evidence>
<keyword evidence="10" id="KW-1185">Reference proteome</keyword>
<dbReference type="OrthoDB" id="440755at2759"/>
<feature type="transmembrane region" description="Helical" evidence="7">
    <location>
        <begin position="210"/>
        <end position="232"/>
    </location>
</feature>
<evidence type="ECO:0000256" key="1">
    <source>
        <dbReference type="ARBA" id="ARBA00004141"/>
    </source>
</evidence>
<evidence type="ECO:0000256" key="6">
    <source>
        <dbReference type="SAM" id="MobiDB-lite"/>
    </source>
</evidence>
<comment type="subcellular location">
    <subcellularLocation>
        <location evidence="1">Membrane</location>
        <topology evidence="1">Multi-pass membrane protein</topology>
    </subcellularLocation>
</comment>
<feature type="transmembrane region" description="Helical" evidence="7">
    <location>
        <begin position="57"/>
        <end position="74"/>
    </location>
</feature>
<feature type="region of interest" description="Disordered" evidence="6">
    <location>
        <begin position="482"/>
        <end position="506"/>
    </location>
</feature>
<feature type="transmembrane region" description="Helical" evidence="7">
    <location>
        <begin position="21"/>
        <end position="45"/>
    </location>
</feature>
<dbReference type="STRING" id="1314781.A0A165LVG8"/>
<feature type="compositionally biased region" description="Basic and acidic residues" evidence="6">
    <location>
        <begin position="490"/>
        <end position="503"/>
    </location>
</feature>
<evidence type="ECO:0000256" key="5">
    <source>
        <dbReference type="ARBA" id="ARBA00023136"/>
    </source>
</evidence>
<name>A0A165LVG8_EXIGL</name>
<keyword evidence="2" id="KW-0813">Transport</keyword>
<evidence type="ECO:0000256" key="4">
    <source>
        <dbReference type="ARBA" id="ARBA00022989"/>
    </source>
</evidence>